<sequence>MASVRTRSASPKTVSFSPVLERKYTVECRPISPPELGGDWRRYFSDFGSYLDALLADLQNSINPGRVSSPGGRTGSPGARATSPGRTASPIGRGGSPGRLNSPGGSLGSPTATGYGSINGSRSISTEYKPSSPTYQNTSAIHEKVAPSKYTTAQSYRSHSPGYTSSQTTGYGRTTGRGNLSELDTLLDDLSNARYGNYEEKNTYSERNEGYARANGATSPASSRPTVDSLLDQLSTDVPNGRASTSPVPPASGTLPRPGTKQVTVTVQETVVEPARPNSSRRPQSRLATITMHPAPLRNSMISWRHSQISSRGSGPLQRRRLYPSRSRAPTLASKDSARVLYERPVYLSVSGTPTESGAHVYREKRAWQEQYRSNPRQAESASLEHMLGSLRADMSRQGVQTPQKGCCNACEKPIVGQVITALGRTWHPEHFTCAHCNQELGTRNFFERDGRPYCEPDYHNLFSPRCAYCNGPILDKCVTALEKTWHTEHFFCAQCGQQFGEDGFHERDGKPYCRADYFDMFAPKCGGCSKPIMENYISALNTQWHPDCFVCKECQNPVKGKSFYAMEGKPECREPFHGGSFFEHEGQPYCETHYHGKRGSLCAGCHKPIAGRCITAMFRKFHPEHFVCAFCLRQLNKGTFKEQNDKPYCHACFDKLFG</sequence>
<evidence type="ECO:0000313" key="14">
    <source>
        <dbReference type="Proteomes" id="UP000837857"/>
    </source>
</evidence>
<feature type="compositionally biased region" description="Basic and acidic residues" evidence="11">
    <location>
        <begin position="198"/>
        <end position="210"/>
    </location>
</feature>
<evidence type="ECO:0000256" key="9">
    <source>
        <dbReference type="ARBA" id="ARBA00023212"/>
    </source>
</evidence>
<keyword evidence="6 10" id="KW-0862">Zinc</keyword>
<feature type="region of interest" description="Disordered" evidence="11">
    <location>
        <begin position="198"/>
        <end position="260"/>
    </location>
</feature>
<evidence type="ECO:0000256" key="10">
    <source>
        <dbReference type="PROSITE-ProRule" id="PRU00125"/>
    </source>
</evidence>
<evidence type="ECO:0000256" key="7">
    <source>
        <dbReference type="ARBA" id="ARBA00022949"/>
    </source>
</evidence>
<dbReference type="Gene3D" id="2.10.110.10">
    <property type="entry name" value="Cysteine Rich Protein"/>
    <property type="match status" value="5"/>
</dbReference>
<reference evidence="13" key="1">
    <citation type="submission" date="2022-03" db="EMBL/GenBank/DDBJ databases">
        <authorList>
            <person name="Martin H S."/>
        </authorList>
    </citation>
    <scope>NUCLEOTIDE SEQUENCE</scope>
</reference>
<feature type="domain" description="LIM zinc-binding" evidence="12">
    <location>
        <begin position="602"/>
        <end position="659"/>
    </location>
</feature>
<feature type="domain" description="LIM zinc-binding" evidence="12">
    <location>
        <begin position="524"/>
        <end position="601"/>
    </location>
</feature>
<dbReference type="InterPro" id="IPR001904">
    <property type="entry name" value="Paxillin_Lim_dom4"/>
</dbReference>
<feature type="compositionally biased region" description="Polar residues" evidence="11">
    <location>
        <begin position="108"/>
        <end position="140"/>
    </location>
</feature>
<dbReference type="CDD" id="cd09336">
    <property type="entry name" value="LIM1_Paxillin_like"/>
    <property type="match status" value="1"/>
</dbReference>
<keyword evidence="7" id="KW-0965">Cell junction</keyword>
<organism evidence="13 14">
    <name type="scientific">Iphiclides podalirius</name>
    <name type="common">scarce swallowtail</name>
    <dbReference type="NCBI Taxonomy" id="110791"/>
    <lineage>
        <taxon>Eukaryota</taxon>
        <taxon>Metazoa</taxon>
        <taxon>Ecdysozoa</taxon>
        <taxon>Arthropoda</taxon>
        <taxon>Hexapoda</taxon>
        <taxon>Insecta</taxon>
        <taxon>Pterygota</taxon>
        <taxon>Neoptera</taxon>
        <taxon>Endopterygota</taxon>
        <taxon>Lepidoptera</taxon>
        <taxon>Glossata</taxon>
        <taxon>Ditrysia</taxon>
        <taxon>Papilionoidea</taxon>
        <taxon>Papilionidae</taxon>
        <taxon>Papilioninae</taxon>
        <taxon>Iphiclides</taxon>
    </lineage>
</organism>
<evidence type="ECO:0000256" key="4">
    <source>
        <dbReference type="ARBA" id="ARBA00022723"/>
    </source>
</evidence>
<keyword evidence="4 10" id="KW-0479">Metal-binding</keyword>
<evidence type="ECO:0000313" key="13">
    <source>
        <dbReference type="EMBL" id="CAH2074552.1"/>
    </source>
</evidence>
<keyword evidence="3" id="KW-0963">Cytoplasm</keyword>
<comment type="subcellular location">
    <subcellularLocation>
        <location evidence="2">Cell junction</location>
        <location evidence="2">Focal adhesion</location>
    </subcellularLocation>
    <subcellularLocation>
        <location evidence="1">Cytoplasm</location>
        <location evidence="1">Cytoskeleton</location>
    </subcellularLocation>
</comment>
<feature type="domain" description="LIM zinc-binding" evidence="12">
    <location>
        <begin position="406"/>
        <end position="465"/>
    </location>
</feature>
<dbReference type="Proteomes" id="UP000837857">
    <property type="component" value="Chromosome 7"/>
</dbReference>
<evidence type="ECO:0000259" key="12">
    <source>
        <dbReference type="PROSITE" id="PS50023"/>
    </source>
</evidence>
<keyword evidence="9" id="KW-0206">Cytoskeleton</keyword>
<evidence type="ECO:0000256" key="11">
    <source>
        <dbReference type="SAM" id="MobiDB-lite"/>
    </source>
</evidence>
<dbReference type="PANTHER" id="PTHR24216">
    <property type="entry name" value="PAXILLIN-RELATED"/>
    <property type="match status" value="1"/>
</dbReference>
<keyword evidence="14" id="KW-1185">Reference proteome</keyword>
<protein>
    <recommendedName>
        <fullName evidence="12">LIM zinc-binding domain-containing protein</fullName>
    </recommendedName>
</protein>
<evidence type="ECO:0000256" key="2">
    <source>
        <dbReference type="ARBA" id="ARBA00004246"/>
    </source>
</evidence>
<evidence type="ECO:0000256" key="5">
    <source>
        <dbReference type="ARBA" id="ARBA00022737"/>
    </source>
</evidence>
<keyword evidence="8 10" id="KW-0440">LIM domain</keyword>
<name>A0ABN8J4S5_9NEOP</name>
<dbReference type="Pfam" id="PF00412">
    <property type="entry name" value="LIM"/>
    <property type="match status" value="4"/>
</dbReference>
<feature type="region of interest" description="Disordered" evidence="11">
    <location>
        <begin position="306"/>
        <end position="330"/>
    </location>
</feature>
<dbReference type="CDD" id="cd09337">
    <property type="entry name" value="LIM2_Paxillin_like"/>
    <property type="match status" value="1"/>
</dbReference>
<dbReference type="InterPro" id="IPR001781">
    <property type="entry name" value="Znf_LIM"/>
</dbReference>
<dbReference type="SUPFAM" id="SSF57716">
    <property type="entry name" value="Glucocorticoid receptor-like (DNA-binding domain)"/>
    <property type="match status" value="5"/>
</dbReference>
<dbReference type="PANTHER" id="PTHR24216:SF8">
    <property type="entry name" value="PAXILLIN, ISOFORM F"/>
    <property type="match status" value="1"/>
</dbReference>
<feature type="domain" description="LIM zinc-binding" evidence="12">
    <location>
        <begin position="466"/>
        <end position="523"/>
    </location>
</feature>
<dbReference type="EMBL" id="OW152819">
    <property type="protein sequence ID" value="CAH2074552.1"/>
    <property type="molecule type" value="Genomic_DNA"/>
</dbReference>
<feature type="region of interest" description="Disordered" evidence="11">
    <location>
        <begin position="64"/>
        <end position="180"/>
    </location>
</feature>
<evidence type="ECO:0000256" key="3">
    <source>
        <dbReference type="ARBA" id="ARBA00022490"/>
    </source>
</evidence>
<keyword evidence="5" id="KW-0677">Repeat</keyword>
<feature type="compositionally biased region" description="Polar residues" evidence="11">
    <location>
        <begin position="149"/>
        <end position="158"/>
    </location>
</feature>
<dbReference type="CDD" id="cd09411">
    <property type="entry name" value="LIM4_Paxillin"/>
    <property type="match status" value="1"/>
</dbReference>
<dbReference type="SMART" id="SM00132">
    <property type="entry name" value="LIM"/>
    <property type="match status" value="4"/>
</dbReference>
<dbReference type="PROSITE" id="PS00478">
    <property type="entry name" value="LIM_DOMAIN_1"/>
    <property type="match status" value="3"/>
</dbReference>
<evidence type="ECO:0000256" key="6">
    <source>
        <dbReference type="ARBA" id="ARBA00022833"/>
    </source>
</evidence>
<evidence type="ECO:0000256" key="8">
    <source>
        <dbReference type="ARBA" id="ARBA00023038"/>
    </source>
</evidence>
<accession>A0ABN8J4S5</accession>
<feature type="compositionally biased region" description="Low complexity" evidence="11">
    <location>
        <begin position="162"/>
        <end position="178"/>
    </location>
</feature>
<feature type="compositionally biased region" description="Polar residues" evidence="11">
    <location>
        <begin position="216"/>
        <end position="246"/>
    </location>
</feature>
<dbReference type="InterPro" id="IPR047075">
    <property type="entry name" value="Paxillin_TGFB1I1_LIM_dom1"/>
</dbReference>
<evidence type="ECO:0000256" key="1">
    <source>
        <dbReference type="ARBA" id="ARBA00004245"/>
    </source>
</evidence>
<feature type="non-terminal residue" evidence="13">
    <location>
        <position position="659"/>
    </location>
</feature>
<proteinExistence type="predicted"/>
<gene>
    <name evidence="13" type="ORF">IPOD504_LOCUS16130</name>
</gene>
<dbReference type="PROSITE" id="PS50023">
    <property type="entry name" value="LIM_DOMAIN_2"/>
    <property type="match status" value="4"/>
</dbReference>
<dbReference type="CDD" id="cd09338">
    <property type="entry name" value="LIM3_Paxillin_like"/>
    <property type="match status" value="1"/>
</dbReference>